<feature type="domain" description="Leucine-binding protein" evidence="4">
    <location>
        <begin position="505"/>
        <end position="811"/>
    </location>
</feature>
<feature type="region of interest" description="Disordered" evidence="2">
    <location>
        <begin position="2011"/>
        <end position="2098"/>
    </location>
</feature>
<feature type="compositionally biased region" description="Low complexity" evidence="2">
    <location>
        <begin position="2024"/>
        <end position="2061"/>
    </location>
</feature>
<evidence type="ECO:0000259" key="4">
    <source>
        <dbReference type="Pfam" id="PF13458"/>
    </source>
</evidence>
<keyword evidence="3" id="KW-0472">Membrane</keyword>
<feature type="region of interest" description="Disordered" evidence="2">
    <location>
        <begin position="1970"/>
        <end position="1993"/>
    </location>
</feature>
<feature type="domain" description="Leucine-binding protein" evidence="4">
    <location>
        <begin position="108"/>
        <end position="353"/>
    </location>
</feature>
<dbReference type="PANTHER" id="PTHR47235">
    <property type="entry name" value="BLR6548 PROTEIN"/>
    <property type="match status" value="1"/>
</dbReference>
<feature type="transmembrane region" description="Helical" evidence="3">
    <location>
        <begin position="1668"/>
        <end position="1685"/>
    </location>
</feature>
<dbReference type="SUPFAM" id="SSF57184">
    <property type="entry name" value="Growth factor receptor domain"/>
    <property type="match status" value="1"/>
</dbReference>
<dbReference type="CDD" id="cd19978">
    <property type="entry name" value="PBP1_ABC_ligand_binding-like"/>
    <property type="match status" value="1"/>
</dbReference>
<reference evidence="5 6" key="1">
    <citation type="submission" date="2019-07" db="EMBL/GenBank/DDBJ databases">
        <title>Genomes of Cafeteria roenbergensis.</title>
        <authorList>
            <person name="Fischer M.G."/>
            <person name="Hackl T."/>
            <person name="Roman M."/>
        </authorList>
    </citation>
    <scope>NUCLEOTIDE SEQUENCE [LARGE SCALE GENOMIC DNA]</scope>
    <source>
        <strain evidence="5 6">E4-10P</strain>
    </source>
</reference>
<dbReference type="Gene3D" id="2.10.50.10">
    <property type="entry name" value="Tumor Necrosis Factor Receptor, subunit A, domain 2"/>
    <property type="match status" value="2"/>
</dbReference>
<dbReference type="InterPro" id="IPR028081">
    <property type="entry name" value="Leu-bd"/>
</dbReference>
<evidence type="ECO:0000256" key="3">
    <source>
        <dbReference type="SAM" id="Phobius"/>
    </source>
</evidence>
<evidence type="ECO:0000256" key="1">
    <source>
        <dbReference type="ARBA" id="ARBA00022729"/>
    </source>
</evidence>
<keyword evidence="3" id="KW-1133">Transmembrane helix</keyword>
<feature type="transmembrane region" description="Helical" evidence="3">
    <location>
        <begin position="1865"/>
        <end position="1883"/>
    </location>
</feature>
<dbReference type="InterPro" id="IPR028082">
    <property type="entry name" value="Peripla_BP_I"/>
</dbReference>
<dbReference type="Gene3D" id="3.40.50.2300">
    <property type="match status" value="5"/>
</dbReference>
<accession>A0A5A8E9A9</accession>
<dbReference type="OrthoDB" id="448697at2759"/>
<feature type="compositionally biased region" description="Low complexity" evidence="2">
    <location>
        <begin position="2070"/>
        <end position="2081"/>
    </location>
</feature>
<keyword evidence="1" id="KW-0732">Signal</keyword>
<dbReference type="SUPFAM" id="SSF53822">
    <property type="entry name" value="Periplasmic binding protein-like I"/>
    <property type="match status" value="3"/>
</dbReference>
<dbReference type="EMBL" id="VLTO01000023">
    <property type="protein sequence ID" value="KAA0174355.1"/>
    <property type="molecule type" value="Genomic_DNA"/>
</dbReference>
<dbReference type="PANTHER" id="PTHR47235:SF1">
    <property type="entry name" value="BLR6548 PROTEIN"/>
    <property type="match status" value="1"/>
</dbReference>
<organism evidence="5 6">
    <name type="scientific">Cafeteria roenbergensis</name>
    <name type="common">Marine flagellate</name>
    <dbReference type="NCBI Taxonomy" id="33653"/>
    <lineage>
        <taxon>Eukaryota</taxon>
        <taxon>Sar</taxon>
        <taxon>Stramenopiles</taxon>
        <taxon>Bigyra</taxon>
        <taxon>Opalozoa</taxon>
        <taxon>Bicosoecida</taxon>
        <taxon>Cafeteriaceae</taxon>
        <taxon>Cafeteria</taxon>
    </lineage>
</organism>
<dbReference type="SMART" id="SM01411">
    <property type="entry name" value="Ephrin_rec_like"/>
    <property type="match status" value="2"/>
</dbReference>
<feature type="transmembrane region" description="Helical" evidence="3">
    <location>
        <begin position="1737"/>
        <end position="1763"/>
    </location>
</feature>
<dbReference type="Proteomes" id="UP000322899">
    <property type="component" value="Unassembled WGS sequence"/>
</dbReference>
<dbReference type="InterPro" id="IPR009030">
    <property type="entry name" value="Growth_fac_rcpt_cys_sf"/>
</dbReference>
<feature type="transmembrane region" description="Helical" evidence="3">
    <location>
        <begin position="1570"/>
        <end position="1590"/>
    </location>
</feature>
<feature type="domain" description="Leucine-binding protein" evidence="4">
    <location>
        <begin position="927"/>
        <end position="1301"/>
    </location>
</feature>
<sequence length="2098" mass="222446">MELDRGTNVTRIGEAWLESTDASSVSYSADVAWRWEGLSLGPLASKCGANCTTGALREGFVWEYTAGPETAQAGGTGVRRFLAPGVSNRTSCGAPTGLLPAAQRSLVLGQSTPLTGAAAGLGVSMQQGMLRAIRHHPSSHGRRLVLLSLDDAYVPAKTAANVRRLVEEVGIFALVGSVGSATGAAVVDYLNDMGVPHIGQLSGANVFRYPPRRFTINVRAAYADEAAAMVDEVTQFGLSKVALVAQNDTYGKAGLVGLETALGPRGLKLHSIGYYSSSDIPGTIEGAISAINSTGEDPEAVVFFALADAAALAMPLLRKQMPGAMFMLASPISPPSLLKALAANPAVGSTSAAASIVDGSFVTQAVWPPDLSFGDSTRADVNWVDKEGEYALALVALALDAIPAPDGGGWVGLDLINAINDRSVFRVDTSTATGNAVRILGPYSAACSQGMRSVVKTRLTKVPANSEPAGPGEGSLLTTITGVFQFDSCGVLDTSAVELAEPLVFGQIVPFSGLPDWAEQMTLGVRAAFDDANRDGGINGRFVNLVTADDGYNPTLAATEVRKMVEDQKVLAIVGTVGTGTALAMLEYLKPLKVPLIAAVSGARELRRPFTAAAVNIRASYDDEAYLLVDTAVRAGRTRCSVFFQDDGFGRSGLEGARVALWNNGLAIHSNASYDRSLGDTSQALAVLSERTPPEAVIVFAVTGPAVEFICSSSLLPSWESVWYLLPSVVGEDFGDSLGGDCASRVRVFVSRTLPDPTNSSVGVVKAFQQSIDRRCGGEGACAYTSQALEGYLGARLLLQAVARAGSEIDAYSADPSDSFEPARRAARESLLQSIYDAGMFSFEKLRVGPYGGECGNAAEVGAVNLGCECNQGMHNVFLTELVAGAPQYLPSGVLVTPYGFVRRPEGDVFFESCGVSVEYRPQSEQPIVFGQSASFSGDTAGLGTGMQRGIRAAFSFTNGRGGINGKEVRLVSFDDAYNPARAISNTQEALSAHRVFGYIGSTGTPTASAVFPLVTEAKVPWIGALTGAGFLRSPFVPTIVNARASYTDECAAMTKHLVAMGISKVAFFGQDDSFGGAGLSGITLSLKFHRLSLMVDSRYPKGTEAVHSGIVAMLSLPEPPEAIVMFGTSKPLGRFSAILRVTFDSLGYKQPVLYATSFVGARAWRRATVSAMALEASTPIPDYLENMFVASVVPVPDDASHPLVAAYQQDMREAGLVSGPVGSVGQPSKFEYESLEGWIVGRLTTMALQRSASATRADFLKAFYTTSYFQIAAGSQALGPFIDGDCNQGSRRIWIVRANADLSVATGSVGDYLLDESFDFSDLGCGVLAEYSKPNCPDGSERVSLSNTTEAFTCHKCARGFFSSGGAPCRECPAGSVAADEGSPACIKCGPGRFQDRPGQTACLGCDIFSFSTGAANARCTSCGPNAMTFSEGATSRAACMCSPGYFGSPHVEPDAAVLEAVRLGADPPPLPGSDGSMEAVELVPGTSYSCVGVERESQLNESRRCAVGYEGLHCGHCVDGFYSFYGVCNPCGSDDEAWGRAAGMALFILVIVLSALELSTRKSTYTGLGLMLNSLQIGGLFNAVFARWPRMADSFYAAAAVVTFRLDSFSPECKLQHLYPRDIFERQIMWLVLPCGFALVYVVIYGIVLCLRALIVQCGCTVRGRYLGYCGMLRMLTLPFPKLNATFVSGFSRLAISGYPVLVSHALRTMQCVSLEDGVVVLNDSLGARCYDDNWFGWLWTSIVGMILYGIGIPAGLYLLMVASREAAAMRVAEVKHQNRAKRIVELVRSTVVTHDELEQWRDEDLKHARENTSDVLVDADHLLWPFIVDYREDAYYWSLVEMAEFALIVLATTFVTDPVSQMSLMLLSILAFMLLVIVNQPFRSDFFNRVELFNDGLQILSLVVGISFVREPRPISEEASDVLLLVMISANLVNLASSIVRDVSDKVDDWKRRSFWGSWRVAATARSARRAKRGGRSAGGGKQAKQRAAQAQVAPTLIVWDDEGETLAGRSACKQDSSNPGAQAPAAGSTAESASGEALSGARHLAAAAETTAQVPTAQSKAEIGTASARGSSSSSRGLRGHARLHVDTSIGNPG</sequence>
<gene>
    <name evidence="5" type="ORF">FNF27_04147</name>
</gene>
<evidence type="ECO:0000256" key="2">
    <source>
        <dbReference type="SAM" id="MobiDB-lite"/>
    </source>
</evidence>
<dbReference type="CDD" id="cd00185">
    <property type="entry name" value="TNFRSF"/>
    <property type="match status" value="1"/>
</dbReference>
<feature type="transmembrane region" description="Helical" evidence="3">
    <location>
        <begin position="1539"/>
        <end position="1558"/>
    </location>
</feature>
<feature type="transmembrane region" description="Helical" evidence="3">
    <location>
        <begin position="1630"/>
        <end position="1656"/>
    </location>
</feature>
<feature type="transmembrane region" description="Helical" evidence="3">
    <location>
        <begin position="1837"/>
        <end position="1859"/>
    </location>
</feature>
<keyword evidence="3" id="KW-0812">Transmembrane</keyword>
<dbReference type="Pfam" id="PF13458">
    <property type="entry name" value="Peripla_BP_6"/>
    <property type="match status" value="3"/>
</dbReference>
<evidence type="ECO:0000313" key="5">
    <source>
        <dbReference type="EMBL" id="KAA0174355.1"/>
    </source>
</evidence>
<comment type="caution">
    <text evidence="5">The sequence shown here is derived from an EMBL/GenBank/DDBJ whole genome shotgun (WGS) entry which is preliminary data.</text>
</comment>
<protein>
    <recommendedName>
        <fullName evidence="4">Leucine-binding protein domain-containing protein</fullName>
    </recommendedName>
</protein>
<proteinExistence type="predicted"/>
<evidence type="ECO:0000313" key="6">
    <source>
        <dbReference type="Proteomes" id="UP000322899"/>
    </source>
</evidence>
<name>A0A5A8E9A9_CAFRO</name>